<dbReference type="STRING" id="70667.A0A183TH37"/>
<evidence type="ECO:0000256" key="1">
    <source>
        <dbReference type="PROSITE-ProRule" id="PRU00330"/>
    </source>
</evidence>
<dbReference type="SUPFAM" id="SSF75632">
    <property type="entry name" value="Cullin homology domain"/>
    <property type="match status" value="1"/>
</dbReference>
<comment type="similarity">
    <text evidence="1 2">Belongs to the cullin family.</text>
</comment>
<dbReference type="WBParaSite" id="SSLN_0001638801-mRNA-1">
    <property type="protein sequence ID" value="SSLN_0001638801-mRNA-1"/>
    <property type="gene ID" value="SSLN_0001638801"/>
</dbReference>
<dbReference type="InterPro" id="IPR045093">
    <property type="entry name" value="Cullin"/>
</dbReference>
<evidence type="ECO:0000313" key="4">
    <source>
        <dbReference type="EMBL" id="VDM02171.1"/>
    </source>
</evidence>
<name>A0A183TH37_SCHSO</name>
<sequence length="125" mass="14154">MDIFKYMEDKDVFQKFYSNMLARRLVNGLSISDDTEVSMISRLKGACGFEYTTKLQRMFQDVGSSRDLNIKFSEYLSENPTSQGLLKGGKSDCVRVLLGYMGCQVTSSTPKKLAYSKFRVIDDLG</sequence>
<reference evidence="6" key="1">
    <citation type="submission" date="2016-06" db="UniProtKB">
        <authorList>
            <consortium name="WormBaseParasite"/>
        </authorList>
    </citation>
    <scope>IDENTIFICATION</scope>
</reference>
<dbReference type="Gene3D" id="1.20.1310.10">
    <property type="entry name" value="Cullin Repeats"/>
    <property type="match status" value="1"/>
</dbReference>
<feature type="domain" description="Cullin family profile" evidence="3">
    <location>
        <begin position="1"/>
        <end position="79"/>
    </location>
</feature>
<dbReference type="InterPro" id="IPR001373">
    <property type="entry name" value="Cullin_N"/>
</dbReference>
<evidence type="ECO:0000313" key="5">
    <source>
        <dbReference type="Proteomes" id="UP000275846"/>
    </source>
</evidence>
<gene>
    <name evidence="4" type="ORF">SSLN_LOCUS15785</name>
</gene>
<dbReference type="Proteomes" id="UP000275846">
    <property type="component" value="Unassembled WGS sequence"/>
</dbReference>
<dbReference type="PANTHER" id="PTHR11932">
    <property type="entry name" value="CULLIN"/>
    <property type="match status" value="1"/>
</dbReference>
<dbReference type="OrthoDB" id="27073at2759"/>
<proteinExistence type="inferred from homology"/>
<dbReference type="GO" id="GO:0006511">
    <property type="term" value="P:ubiquitin-dependent protein catabolic process"/>
    <property type="evidence" value="ECO:0007669"/>
    <property type="project" value="InterPro"/>
</dbReference>
<evidence type="ECO:0000313" key="6">
    <source>
        <dbReference type="WBParaSite" id="SSLN_0001638801-mRNA-1"/>
    </source>
</evidence>
<reference evidence="4 5" key="2">
    <citation type="submission" date="2018-11" db="EMBL/GenBank/DDBJ databases">
        <authorList>
            <consortium name="Pathogen Informatics"/>
        </authorList>
    </citation>
    <scope>NUCLEOTIDE SEQUENCE [LARGE SCALE GENOMIC DNA]</scope>
    <source>
        <strain evidence="4 5">NST_G2</strain>
    </source>
</reference>
<dbReference type="GO" id="GO:0031625">
    <property type="term" value="F:ubiquitin protein ligase binding"/>
    <property type="evidence" value="ECO:0007669"/>
    <property type="project" value="InterPro"/>
</dbReference>
<evidence type="ECO:0000259" key="3">
    <source>
        <dbReference type="PROSITE" id="PS50069"/>
    </source>
</evidence>
<dbReference type="EMBL" id="UYSU01040286">
    <property type="protein sequence ID" value="VDM02171.1"/>
    <property type="molecule type" value="Genomic_DNA"/>
</dbReference>
<accession>A0A183TH37</accession>
<protein>
    <submittedName>
        <fullName evidence="6">CULLIN_2 domain-containing protein</fullName>
    </submittedName>
</protein>
<dbReference type="PROSITE" id="PS50069">
    <property type="entry name" value="CULLIN_2"/>
    <property type="match status" value="1"/>
</dbReference>
<dbReference type="InterPro" id="IPR016158">
    <property type="entry name" value="Cullin_homology"/>
</dbReference>
<dbReference type="AlphaFoldDB" id="A0A183TH37"/>
<dbReference type="InterPro" id="IPR036317">
    <property type="entry name" value="Cullin_homology_sf"/>
</dbReference>
<keyword evidence="5" id="KW-1185">Reference proteome</keyword>
<dbReference type="SMART" id="SM00182">
    <property type="entry name" value="CULLIN"/>
    <property type="match status" value="1"/>
</dbReference>
<evidence type="ECO:0000256" key="2">
    <source>
        <dbReference type="RuleBase" id="RU003829"/>
    </source>
</evidence>
<organism evidence="6">
    <name type="scientific">Schistocephalus solidus</name>
    <name type="common">Tapeworm</name>
    <dbReference type="NCBI Taxonomy" id="70667"/>
    <lineage>
        <taxon>Eukaryota</taxon>
        <taxon>Metazoa</taxon>
        <taxon>Spiralia</taxon>
        <taxon>Lophotrochozoa</taxon>
        <taxon>Platyhelminthes</taxon>
        <taxon>Cestoda</taxon>
        <taxon>Eucestoda</taxon>
        <taxon>Diphyllobothriidea</taxon>
        <taxon>Diphyllobothriidae</taxon>
        <taxon>Schistocephalus</taxon>
    </lineage>
</organism>
<dbReference type="Pfam" id="PF00888">
    <property type="entry name" value="Cullin"/>
    <property type="match status" value="1"/>
</dbReference>